<dbReference type="STRING" id="49547.MBCUR_01070"/>
<comment type="cofactor">
    <cofactor evidence="9">
        <name>Zn(2+)</name>
        <dbReference type="ChEBI" id="CHEBI:29105"/>
    </cofactor>
    <text evidence="9">Binds 2 Zn(2+) ions.</text>
</comment>
<evidence type="ECO:0000256" key="9">
    <source>
        <dbReference type="HAMAP-Rule" id="MF_01818"/>
    </source>
</evidence>
<sequence>MELVFLGTSAALPSQYRNHSSICLKAFGEVILFDCGEATQRQLTIAKISPMKINKIFLSHYHGDHVIGLPGLIQSMDFRSRTKPLHLYGPKGLNELKNAILHLGYCSIEFPIILHEIDPKEETIIFENEEYLIKGILTKHTVDNISYSIVEKKKPRFLKEKAIELGVKEGPNFGKLHRGKNVRVGEKIITPEEVLGPPREGIKISYSGDTRPDEKMVELSKNSDILIHEGTYEEKDKEKAEKSFHSTVKEGAEIAKQSNSKFLILTHFSTRYTKDENIEKEAKNVFKNTKIAYDFLTIDLSEIKKD</sequence>
<comment type="caution">
    <text evidence="11">The sequence shown here is derived from an EMBL/GenBank/DDBJ whole genome shotgun (WGS) entry which is preliminary data.</text>
</comment>
<feature type="binding site" evidence="9">
    <location>
        <position position="267"/>
    </location>
    <ligand>
        <name>Zn(2+)</name>
        <dbReference type="ChEBI" id="CHEBI:29105"/>
        <label>2</label>
        <note>catalytic</note>
    </ligand>
</feature>
<keyword evidence="5 9" id="KW-0479">Metal-binding</keyword>
<evidence type="ECO:0000313" key="11">
    <source>
        <dbReference type="EMBL" id="KZX16260.1"/>
    </source>
</evidence>
<dbReference type="CDD" id="cd07717">
    <property type="entry name" value="RNaseZ_ZiPD-like_MBL-fold"/>
    <property type="match status" value="1"/>
</dbReference>
<dbReference type="PANTHER" id="PTHR46018">
    <property type="entry name" value="ZINC PHOSPHODIESTERASE ELAC PROTEIN 1"/>
    <property type="match status" value="1"/>
</dbReference>
<dbReference type="HAMAP" id="MF_01818">
    <property type="entry name" value="RNase_Z_BN"/>
    <property type="match status" value="1"/>
</dbReference>
<dbReference type="InterPro" id="IPR001279">
    <property type="entry name" value="Metallo-B-lactamas"/>
</dbReference>
<feature type="active site" description="Proton acceptor" evidence="9">
    <location>
        <position position="64"/>
    </location>
</feature>
<feature type="binding site" evidence="9">
    <location>
        <position position="209"/>
    </location>
    <ligand>
        <name>Zn(2+)</name>
        <dbReference type="ChEBI" id="CHEBI:29105"/>
        <label>1</label>
        <note>catalytic</note>
    </ligand>
</feature>
<dbReference type="RefSeq" id="WP_067088875.1">
    <property type="nucleotide sequence ID" value="NZ_LWMV01000015.1"/>
</dbReference>
<evidence type="ECO:0000313" key="12">
    <source>
        <dbReference type="Proteomes" id="UP000077245"/>
    </source>
</evidence>
<keyword evidence="3 9" id="KW-0819">tRNA processing</keyword>
<evidence type="ECO:0000256" key="6">
    <source>
        <dbReference type="ARBA" id="ARBA00022759"/>
    </source>
</evidence>
<dbReference type="PANTHER" id="PTHR46018:SF2">
    <property type="entry name" value="ZINC PHOSPHODIESTERASE ELAC PROTEIN 1"/>
    <property type="match status" value="1"/>
</dbReference>
<dbReference type="FunFam" id="3.60.15.10:FF:000002">
    <property type="entry name" value="Ribonuclease Z"/>
    <property type="match status" value="1"/>
</dbReference>
<feature type="binding site" evidence="9">
    <location>
        <position position="64"/>
    </location>
    <ligand>
        <name>Zn(2+)</name>
        <dbReference type="ChEBI" id="CHEBI:29105"/>
        <label>2</label>
        <note>catalytic</note>
    </ligand>
</feature>
<evidence type="ECO:0000256" key="5">
    <source>
        <dbReference type="ARBA" id="ARBA00022723"/>
    </source>
</evidence>
<keyword evidence="6 9" id="KW-0255">Endonuclease</keyword>
<comment type="catalytic activity">
    <reaction evidence="1 9">
        <text>Endonucleolytic cleavage of RNA, removing extra 3' nucleotides from tRNA precursor, generating 3' termini of tRNAs. A 3'-hydroxy group is left at the tRNA terminus and a 5'-phosphoryl group is left at the trailer molecule.</text>
        <dbReference type="EC" id="3.1.26.11"/>
    </reaction>
</comment>
<keyword evidence="4 9" id="KW-0540">Nuclease</keyword>
<evidence type="ECO:0000256" key="4">
    <source>
        <dbReference type="ARBA" id="ARBA00022722"/>
    </source>
</evidence>
<feature type="binding site" evidence="9">
    <location>
        <position position="62"/>
    </location>
    <ligand>
        <name>Zn(2+)</name>
        <dbReference type="ChEBI" id="CHEBI:29105"/>
        <label>1</label>
        <note>catalytic</note>
    </ligand>
</feature>
<dbReference type="SUPFAM" id="SSF56281">
    <property type="entry name" value="Metallo-hydrolase/oxidoreductase"/>
    <property type="match status" value="1"/>
</dbReference>
<evidence type="ECO:0000256" key="2">
    <source>
        <dbReference type="ARBA" id="ARBA00011738"/>
    </source>
</evidence>
<dbReference type="EMBL" id="LWMV01000015">
    <property type="protein sequence ID" value="KZX16260.1"/>
    <property type="molecule type" value="Genomic_DNA"/>
</dbReference>
<dbReference type="InterPro" id="IPR013471">
    <property type="entry name" value="RNase_Z/BN"/>
</dbReference>
<protein>
    <recommendedName>
        <fullName evidence="9">Ribonuclease Z</fullName>
        <shortName evidence="9">RNase Z</shortName>
        <ecNumber evidence="9">3.1.26.11</ecNumber>
    </recommendedName>
    <alternativeName>
        <fullName evidence="9">tRNA 3 endonuclease</fullName>
    </alternativeName>
    <alternativeName>
        <fullName evidence="9">tRNase Z</fullName>
    </alternativeName>
</protein>
<evidence type="ECO:0000256" key="1">
    <source>
        <dbReference type="ARBA" id="ARBA00000402"/>
    </source>
</evidence>
<feature type="domain" description="Metallo-beta-lactamase" evidence="10">
    <location>
        <begin position="200"/>
        <end position="268"/>
    </location>
</feature>
<evidence type="ECO:0000259" key="10">
    <source>
        <dbReference type="Pfam" id="PF12706"/>
    </source>
</evidence>
<organism evidence="11 12">
    <name type="scientific">Methanobrevibacter curvatus</name>
    <dbReference type="NCBI Taxonomy" id="49547"/>
    <lineage>
        <taxon>Archaea</taxon>
        <taxon>Methanobacteriati</taxon>
        <taxon>Methanobacteriota</taxon>
        <taxon>Methanomada group</taxon>
        <taxon>Methanobacteria</taxon>
        <taxon>Methanobacteriales</taxon>
        <taxon>Methanobacteriaceae</taxon>
        <taxon>Methanobrevibacter</taxon>
    </lineage>
</organism>
<accession>A0A166E460</accession>
<keyword evidence="7 9" id="KW-0378">Hydrolase</keyword>
<feature type="binding site" evidence="9">
    <location>
        <position position="209"/>
    </location>
    <ligand>
        <name>Zn(2+)</name>
        <dbReference type="ChEBI" id="CHEBI:29105"/>
        <label>2</label>
        <note>catalytic</note>
    </ligand>
</feature>
<dbReference type="NCBIfam" id="TIGR02651">
    <property type="entry name" value="RNase_Z"/>
    <property type="match status" value="1"/>
</dbReference>
<dbReference type="InterPro" id="IPR036866">
    <property type="entry name" value="RibonucZ/Hydroxyglut_hydro"/>
</dbReference>
<proteinExistence type="inferred from homology"/>
<dbReference type="NCBIfam" id="NF000801">
    <property type="entry name" value="PRK00055.1-3"/>
    <property type="match status" value="1"/>
</dbReference>
<feature type="binding site" evidence="9">
    <location>
        <position position="60"/>
    </location>
    <ligand>
        <name>Zn(2+)</name>
        <dbReference type="ChEBI" id="CHEBI:29105"/>
        <label>1</label>
        <note>catalytic</note>
    </ligand>
</feature>
<feature type="binding site" evidence="9">
    <location>
        <position position="140"/>
    </location>
    <ligand>
        <name>Zn(2+)</name>
        <dbReference type="ChEBI" id="CHEBI:29105"/>
        <label>1</label>
        <note>catalytic</note>
    </ligand>
</feature>
<evidence type="ECO:0000256" key="8">
    <source>
        <dbReference type="ARBA" id="ARBA00022833"/>
    </source>
</evidence>
<keyword evidence="8 9" id="KW-0862">Zinc</keyword>
<dbReference type="OrthoDB" id="85118at2157"/>
<comment type="subunit">
    <text evidence="2 9">Homodimer.</text>
</comment>
<dbReference type="Proteomes" id="UP000077245">
    <property type="component" value="Unassembled WGS sequence"/>
</dbReference>
<reference evidence="11 12" key="1">
    <citation type="submission" date="2016-04" db="EMBL/GenBank/DDBJ databases">
        <title>Genome sequence of Methanobrevibacter curvatus DSM 11111.</title>
        <authorList>
            <person name="Poehlein A."/>
            <person name="Seedorf H."/>
            <person name="Daniel R."/>
        </authorList>
    </citation>
    <scope>NUCLEOTIDE SEQUENCE [LARGE SCALE GENOMIC DNA]</scope>
    <source>
        <strain evidence="11 12">DSM 11111</strain>
    </source>
</reference>
<dbReference type="AlphaFoldDB" id="A0A166E460"/>
<evidence type="ECO:0000256" key="7">
    <source>
        <dbReference type="ARBA" id="ARBA00022801"/>
    </source>
</evidence>
<dbReference type="Pfam" id="PF23023">
    <property type="entry name" value="Anti-Pycsar_Apyc1"/>
    <property type="match status" value="1"/>
</dbReference>
<feature type="binding site" evidence="9">
    <location>
        <position position="65"/>
    </location>
    <ligand>
        <name>Zn(2+)</name>
        <dbReference type="ChEBI" id="CHEBI:29105"/>
        <label>2</label>
        <note>catalytic</note>
    </ligand>
</feature>
<comment type="function">
    <text evidence="9">Zinc phosphodiesterase, which displays some tRNA 3'-processing endonuclease activity. Probably involved in tRNA maturation, by removing a 3'-trailer from precursor tRNA.</text>
</comment>
<gene>
    <name evidence="9 11" type="primary">rnz</name>
    <name evidence="11" type="ORF">MBCUR_01070</name>
</gene>
<comment type="similarity">
    <text evidence="9">Belongs to the RNase Z family.</text>
</comment>
<dbReference type="GO" id="GO:0042781">
    <property type="term" value="F:3'-tRNA processing endoribonuclease activity"/>
    <property type="evidence" value="ECO:0007669"/>
    <property type="project" value="UniProtKB-UniRule"/>
</dbReference>
<name>A0A166E460_9EURY</name>
<dbReference type="GO" id="GO:0008270">
    <property type="term" value="F:zinc ion binding"/>
    <property type="evidence" value="ECO:0007669"/>
    <property type="project" value="UniProtKB-UniRule"/>
</dbReference>
<dbReference type="GO" id="GO:0042802">
    <property type="term" value="F:identical protein binding"/>
    <property type="evidence" value="ECO:0007669"/>
    <property type="project" value="UniProtKB-ARBA"/>
</dbReference>
<dbReference type="EC" id="3.1.26.11" evidence="9"/>
<keyword evidence="12" id="KW-1185">Reference proteome</keyword>
<dbReference type="Gene3D" id="3.60.15.10">
    <property type="entry name" value="Ribonuclease Z/Hydroxyacylglutathione hydrolase-like"/>
    <property type="match status" value="1"/>
</dbReference>
<dbReference type="PATRIC" id="fig|49547.3.peg.115"/>
<evidence type="ECO:0000256" key="3">
    <source>
        <dbReference type="ARBA" id="ARBA00022694"/>
    </source>
</evidence>
<dbReference type="Pfam" id="PF12706">
    <property type="entry name" value="Lactamase_B_2"/>
    <property type="match status" value="1"/>
</dbReference>